<comment type="caution">
    <text evidence="7">The sequence shown here is derived from an EMBL/GenBank/DDBJ whole genome shotgun (WGS) entry which is preliminary data.</text>
</comment>
<evidence type="ECO:0000313" key="7">
    <source>
        <dbReference type="EMBL" id="OEJ99971.1"/>
    </source>
</evidence>
<dbReference type="Proteomes" id="UP000095552">
    <property type="component" value="Unassembled WGS sequence"/>
</dbReference>
<feature type="transmembrane region" description="Helical" evidence="6">
    <location>
        <begin position="363"/>
        <end position="387"/>
    </location>
</feature>
<dbReference type="GO" id="GO:0005886">
    <property type="term" value="C:plasma membrane"/>
    <property type="evidence" value="ECO:0007669"/>
    <property type="project" value="UniProtKB-SubCell"/>
</dbReference>
<keyword evidence="2" id="KW-1003">Cell membrane</keyword>
<proteinExistence type="predicted"/>
<comment type="subcellular location">
    <subcellularLocation>
        <location evidence="1">Cell membrane</location>
        <topology evidence="1">Multi-pass membrane protein</topology>
    </subcellularLocation>
</comment>
<name>A0A1E5SLJ2_9BACT</name>
<dbReference type="OrthoDB" id="88014at2"/>
<feature type="transmembrane region" description="Helical" evidence="6">
    <location>
        <begin position="331"/>
        <end position="351"/>
    </location>
</feature>
<dbReference type="Pfam" id="PF01943">
    <property type="entry name" value="Polysacc_synt"/>
    <property type="match status" value="1"/>
</dbReference>
<dbReference type="EMBL" id="MDGQ01000005">
    <property type="protein sequence ID" value="OEJ99971.1"/>
    <property type="molecule type" value="Genomic_DNA"/>
</dbReference>
<dbReference type="InterPro" id="IPR050833">
    <property type="entry name" value="Poly_Biosynth_Transport"/>
</dbReference>
<feature type="transmembrane region" description="Helical" evidence="6">
    <location>
        <begin position="449"/>
        <end position="471"/>
    </location>
</feature>
<dbReference type="STRING" id="1563681.BFP71_10535"/>
<feature type="transmembrane region" description="Helical" evidence="6">
    <location>
        <begin position="177"/>
        <end position="197"/>
    </location>
</feature>
<feature type="transmembrane region" description="Helical" evidence="6">
    <location>
        <begin position="12"/>
        <end position="30"/>
    </location>
</feature>
<feature type="transmembrane region" description="Helical" evidence="6">
    <location>
        <begin position="426"/>
        <end position="443"/>
    </location>
</feature>
<keyword evidence="4 6" id="KW-1133">Transmembrane helix</keyword>
<evidence type="ECO:0000256" key="4">
    <source>
        <dbReference type="ARBA" id="ARBA00022989"/>
    </source>
</evidence>
<sequence length="492" mass="54541">MGVVIKQSIRSSIFAYLGVAIGYINVLWLYPNFLSTEQVGLFRLIQSSAYLLATFGQVGLAQSLVKFFPELKSNKGFFTSIVFGGTIGFLILSLLTVIFRSTIVDYFAKESSMFVDYFQVTVLITFLIINFQLLEAYSKSLLKIVVPTLLRDVGLRILSTLILLLYGFEIISFPTLIYSLIGVYGIVLFMLAIQVKTSLKAPLSLDFAFLKSGVWKRILNFGCYSLIGAGGTQIILQIDNIMVSGALGLQATGIYFIAFSIGVVIEMPKRAIAQISASLLSQSFNSGDMPAVKKLYQQTSINQMIIGTLLLIGIWANLDSIYSLVPNGEEYANGFNVVLFIALGKLSDMAFGTNGEIIVMSKYYRFNVISVSILAIVTIVLNTLLIPKYGIDGAAIASFIAMFSFNLIKFYYVWVKFRIQPFTTSTIKFLGITGVVLLANYLLPELDTVLLDMITRSTIITVLLIGATYWLKISEEVNELLEKSAKWILRLN</sequence>
<feature type="transmembrane region" description="Helical" evidence="6">
    <location>
        <begin position="218"/>
        <end position="236"/>
    </location>
</feature>
<dbReference type="RefSeq" id="WP_069835434.1">
    <property type="nucleotide sequence ID" value="NZ_MDGQ01000005.1"/>
</dbReference>
<feature type="transmembrane region" description="Helical" evidence="6">
    <location>
        <begin position="114"/>
        <end position="133"/>
    </location>
</feature>
<feature type="transmembrane region" description="Helical" evidence="6">
    <location>
        <begin position="393"/>
        <end position="414"/>
    </location>
</feature>
<dbReference type="AlphaFoldDB" id="A0A1E5SLJ2"/>
<evidence type="ECO:0000256" key="1">
    <source>
        <dbReference type="ARBA" id="ARBA00004651"/>
    </source>
</evidence>
<accession>A0A1E5SLJ2</accession>
<feature type="transmembrane region" description="Helical" evidence="6">
    <location>
        <begin position="242"/>
        <end position="265"/>
    </location>
</feature>
<evidence type="ECO:0000313" key="8">
    <source>
        <dbReference type="Proteomes" id="UP000095552"/>
    </source>
</evidence>
<evidence type="ECO:0000256" key="3">
    <source>
        <dbReference type="ARBA" id="ARBA00022692"/>
    </source>
</evidence>
<dbReference type="InterPro" id="IPR002797">
    <property type="entry name" value="Polysacc_synth"/>
</dbReference>
<gene>
    <name evidence="7" type="ORF">BFP71_10535</name>
</gene>
<keyword evidence="5 6" id="KW-0472">Membrane</keyword>
<protein>
    <submittedName>
        <fullName evidence="7">Uncharacterized protein</fullName>
    </submittedName>
</protein>
<dbReference type="PANTHER" id="PTHR30250:SF11">
    <property type="entry name" value="O-ANTIGEN TRANSPORTER-RELATED"/>
    <property type="match status" value="1"/>
</dbReference>
<keyword evidence="3 6" id="KW-0812">Transmembrane</keyword>
<dbReference type="PANTHER" id="PTHR30250">
    <property type="entry name" value="PST FAMILY PREDICTED COLANIC ACID TRANSPORTER"/>
    <property type="match status" value="1"/>
</dbReference>
<reference evidence="7 8" key="1">
    <citation type="submission" date="2016-08" db="EMBL/GenBank/DDBJ databases">
        <title>Draft genome of Fabibacter sp. strain SK-8.</title>
        <authorList>
            <person name="Wong S.-K."/>
            <person name="Hamasaki K."/>
            <person name="Yoshizawa S."/>
        </authorList>
    </citation>
    <scope>NUCLEOTIDE SEQUENCE [LARGE SCALE GENOMIC DNA]</scope>
    <source>
        <strain evidence="7 8">SK-8</strain>
    </source>
</reference>
<keyword evidence="8" id="KW-1185">Reference proteome</keyword>
<feature type="transmembrane region" description="Helical" evidence="6">
    <location>
        <begin position="77"/>
        <end position="99"/>
    </location>
</feature>
<feature type="transmembrane region" description="Helical" evidence="6">
    <location>
        <begin position="304"/>
        <end position="325"/>
    </location>
</feature>
<organism evidence="7 8">
    <name type="scientific">Roseivirga misakiensis</name>
    <dbReference type="NCBI Taxonomy" id="1563681"/>
    <lineage>
        <taxon>Bacteria</taxon>
        <taxon>Pseudomonadati</taxon>
        <taxon>Bacteroidota</taxon>
        <taxon>Cytophagia</taxon>
        <taxon>Cytophagales</taxon>
        <taxon>Roseivirgaceae</taxon>
        <taxon>Roseivirga</taxon>
    </lineage>
</organism>
<evidence type="ECO:0000256" key="5">
    <source>
        <dbReference type="ARBA" id="ARBA00023136"/>
    </source>
</evidence>
<evidence type="ECO:0000256" key="2">
    <source>
        <dbReference type="ARBA" id="ARBA00022475"/>
    </source>
</evidence>
<evidence type="ECO:0000256" key="6">
    <source>
        <dbReference type="SAM" id="Phobius"/>
    </source>
</evidence>